<dbReference type="GO" id="GO:0008270">
    <property type="term" value="F:zinc ion binding"/>
    <property type="evidence" value="ECO:0007669"/>
    <property type="project" value="UniProtKB-KW"/>
</dbReference>
<reference evidence="5" key="1">
    <citation type="journal article" date="2020" name="J Insects Food Feed">
        <title>The yellow mealworm (Tenebrio molitor) genome: a resource for the emerging insects as food and feed industry.</title>
        <authorList>
            <person name="Eriksson T."/>
            <person name="Andere A."/>
            <person name="Kelstrup H."/>
            <person name="Emery V."/>
            <person name="Picard C."/>
        </authorList>
    </citation>
    <scope>NUCLEOTIDE SEQUENCE</scope>
    <source>
        <strain evidence="5">Stoneville</strain>
        <tissue evidence="5">Whole head</tissue>
    </source>
</reference>
<keyword evidence="1" id="KW-0862">Zinc</keyword>
<dbReference type="SUPFAM" id="SSF56672">
    <property type="entry name" value="DNA/RNA polymerases"/>
    <property type="match status" value="1"/>
</dbReference>
<evidence type="ECO:0000259" key="3">
    <source>
        <dbReference type="PROSITE" id="PS50157"/>
    </source>
</evidence>
<dbReference type="CDD" id="cd01650">
    <property type="entry name" value="RT_nLTR_like"/>
    <property type="match status" value="1"/>
</dbReference>
<name>A0A8J6HR91_TENMO</name>
<dbReference type="PROSITE" id="PS50157">
    <property type="entry name" value="ZINC_FINGER_C2H2_2"/>
    <property type="match status" value="2"/>
</dbReference>
<dbReference type="PROSITE" id="PS50878">
    <property type="entry name" value="RT_POL"/>
    <property type="match status" value="1"/>
</dbReference>
<dbReference type="SUPFAM" id="SSF57667">
    <property type="entry name" value="beta-beta-alpha zinc fingers"/>
    <property type="match status" value="1"/>
</dbReference>
<evidence type="ECO:0000256" key="2">
    <source>
        <dbReference type="SAM" id="MobiDB-lite"/>
    </source>
</evidence>
<reference evidence="5" key="2">
    <citation type="submission" date="2021-08" db="EMBL/GenBank/DDBJ databases">
        <authorList>
            <person name="Eriksson T."/>
        </authorList>
    </citation>
    <scope>NUCLEOTIDE SEQUENCE</scope>
    <source>
        <strain evidence="5">Stoneville</strain>
        <tissue evidence="5">Whole head</tissue>
    </source>
</reference>
<feature type="domain" description="C2H2-type" evidence="3">
    <location>
        <begin position="62"/>
        <end position="90"/>
    </location>
</feature>
<dbReference type="Pfam" id="PF00078">
    <property type="entry name" value="RVT_1"/>
    <property type="match status" value="1"/>
</dbReference>
<dbReference type="EMBL" id="JABDTM020018181">
    <property type="protein sequence ID" value="KAH0818208.1"/>
    <property type="molecule type" value="Genomic_DNA"/>
</dbReference>
<dbReference type="InterPro" id="IPR000477">
    <property type="entry name" value="RT_dom"/>
</dbReference>
<dbReference type="Gene3D" id="3.30.160.60">
    <property type="entry name" value="Classic Zinc Finger"/>
    <property type="match status" value="1"/>
</dbReference>
<dbReference type="InterPro" id="IPR036236">
    <property type="entry name" value="Znf_C2H2_sf"/>
</dbReference>
<feature type="compositionally biased region" description="Polar residues" evidence="2">
    <location>
        <begin position="253"/>
        <end position="263"/>
    </location>
</feature>
<feature type="domain" description="Reverse transcriptase" evidence="4">
    <location>
        <begin position="537"/>
        <end position="814"/>
    </location>
</feature>
<evidence type="ECO:0000313" key="5">
    <source>
        <dbReference type="EMBL" id="KAH0818208.1"/>
    </source>
</evidence>
<dbReference type="InterPro" id="IPR013087">
    <property type="entry name" value="Znf_C2H2_type"/>
</dbReference>
<evidence type="ECO:0000256" key="1">
    <source>
        <dbReference type="PROSITE-ProRule" id="PRU00042"/>
    </source>
</evidence>
<proteinExistence type="predicted"/>
<dbReference type="InterPro" id="IPR043502">
    <property type="entry name" value="DNA/RNA_pol_sf"/>
</dbReference>
<evidence type="ECO:0000259" key="4">
    <source>
        <dbReference type="PROSITE" id="PS50878"/>
    </source>
</evidence>
<comment type="caution">
    <text evidence="5">The sequence shown here is derived from an EMBL/GenBank/DDBJ whole genome shotgun (WGS) entry which is preliminary data.</text>
</comment>
<dbReference type="PROSITE" id="PS00028">
    <property type="entry name" value="ZINC_FINGER_C2H2_1"/>
    <property type="match status" value="1"/>
</dbReference>
<accession>A0A8J6HR91</accession>
<feature type="region of interest" description="Disordered" evidence="2">
    <location>
        <begin position="219"/>
        <end position="270"/>
    </location>
</feature>
<dbReference type="GO" id="GO:0071897">
    <property type="term" value="P:DNA biosynthetic process"/>
    <property type="evidence" value="ECO:0007669"/>
    <property type="project" value="UniProtKB-ARBA"/>
</dbReference>
<sequence length="1092" mass="118956">MEYFCACGRGFESRRCLGCHKRYCAAAQKKPPEVVCQACGKSFSEERKLRDHTNRNVCGRKTECQFCDRTFDTHSGVRQHERKAHFEEYAAALARDVKPDPTELLATQLQALAEAEREIGPFPGRLAVRLGWTIDMVRYRRRLAQYKGILDGGPSVDAPALDGSALPASASSGCPPVIPPPPPLPFASIVEESALLHSARAGPGPQTSPAADHRDCAVRVDPPRGKISSSPGLHASQVAGGSSPAAVLPLSGVSPSDCPSPSVASPMVGVHGSPERTIDSVLALVSPELELSFARDERAWLGGSCPSPLPSLTPSQATGACVRGGGLPPLPATWPDSGNEAVDMARTSAEYDHPVYATLLTLMEELRGSRRVRGRVEVLRLLNDALGRPMDHGLSTRGDVGGPVMPALRGVMPASTTHRKAAEFKKAQDLYSRHPRLLADMVVSGASLGDAPILPDLDEVMDIHGRAFESESPADHERPTYTGPTADEVFGGFSAVTAEELMAARTRWPKSAPGMDGVTVQMVLATSDVALLILYNMILSTAYHPIKWRAMRTVMVPKGGSRGDPSNWRPITVGSALQRLLHRILNNRLGQLVDLSSNQRGFVPVDGTLANILVLQSFLDHHSDKKRQHALASLDLRKAFDSVSHHSITRALSNFRVPSYLSEYVAATLRDASSTIFLEGRMAGTVKMRRGVRQGDPLSPMLFNMVIDELLDLLRAGDFGAEVAAGVRCPGMAFADDFVLLADSCRDLQRALDVSEAFFRRRGMCLNPAKSRVLAKKKFGGALLPVRDPGVRVGRATIPAVDDLNPFKYLGFVVGTSGVTRPCLTNYPGWMTRLLAFPLKPQQKMNLLRTHLLPRLFYGVQNSKISAACLKSIDRVTRHYAKKILHLHLHTPDALLHAPLRKGGLGVTELRATIPHVFRSRIGRLRDGAGRDTTLSAVLGSATVTRLLRRLDSLCGDSSPIVYHRQKISSGCFSAGLQQVSADAASRHWITNPPRGWSGGDWVRAVHLRTANLPTVGIPSNPVKLRRCRGGAVMPLRRSVIFYRLARWPTTPESIVTMRWQQRSPSSAERMEERSWRSPTLGIRTGHYTSRT</sequence>
<dbReference type="Proteomes" id="UP000719412">
    <property type="component" value="Unassembled WGS sequence"/>
</dbReference>
<gene>
    <name evidence="5" type="ORF">GEV33_004583</name>
</gene>
<dbReference type="PANTHER" id="PTHR19446">
    <property type="entry name" value="REVERSE TRANSCRIPTASES"/>
    <property type="match status" value="1"/>
</dbReference>
<keyword evidence="1" id="KW-0863">Zinc-finger</keyword>
<organism evidence="5 6">
    <name type="scientific">Tenebrio molitor</name>
    <name type="common">Yellow mealworm beetle</name>
    <dbReference type="NCBI Taxonomy" id="7067"/>
    <lineage>
        <taxon>Eukaryota</taxon>
        <taxon>Metazoa</taxon>
        <taxon>Ecdysozoa</taxon>
        <taxon>Arthropoda</taxon>
        <taxon>Hexapoda</taxon>
        <taxon>Insecta</taxon>
        <taxon>Pterygota</taxon>
        <taxon>Neoptera</taxon>
        <taxon>Endopterygota</taxon>
        <taxon>Coleoptera</taxon>
        <taxon>Polyphaga</taxon>
        <taxon>Cucujiformia</taxon>
        <taxon>Tenebrionidae</taxon>
        <taxon>Tenebrio</taxon>
    </lineage>
</organism>
<keyword evidence="6" id="KW-1185">Reference proteome</keyword>
<dbReference type="AlphaFoldDB" id="A0A8J6HR91"/>
<protein>
    <recommendedName>
        <fullName evidence="7">Reverse transcriptase</fullName>
    </recommendedName>
</protein>
<dbReference type="SMART" id="SM00355">
    <property type="entry name" value="ZnF_C2H2"/>
    <property type="match status" value="2"/>
</dbReference>
<evidence type="ECO:0000313" key="6">
    <source>
        <dbReference type="Proteomes" id="UP000719412"/>
    </source>
</evidence>
<keyword evidence="1" id="KW-0479">Metal-binding</keyword>
<evidence type="ECO:0008006" key="7">
    <source>
        <dbReference type="Google" id="ProtNLM"/>
    </source>
</evidence>
<feature type="domain" description="C2H2-type" evidence="3">
    <location>
        <begin position="34"/>
        <end position="62"/>
    </location>
</feature>